<name>A0ABU6Q5A8_9FABA</name>
<organism evidence="1 2">
    <name type="scientific">Stylosanthes scabra</name>
    <dbReference type="NCBI Taxonomy" id="79078"/>
    <lineage>
        <taxon>Eukaryota</taxon>
        <taxon>Viridiplantae</taxon>
        <taxon>Streptophyta</taxon>
        <taxon>Embryophyta</taxon>
        <taxon>Tracheophyta</taxon>
        <taxon>Spermatophyta</taxon>
        <taxon>Magnoliopsida</taxon>
        <taxon>eudicotyledons</taxon>
        <taxon>Gunneridae</taxon>
        <taxon>Pentapetalae</taxon>
        <taxon>rosids</taxon>
        <taxon>fabids</taxon>
        <taxon>Fabales</taxon>
        <taxon>Fabaceae</taxon>
        <taxon>Papilionoideae</taxon>
        <taxon>50 kb inversion clade</taxon>
        <taxon>dalbergioids sensu lato</taxon>
        <taxon>Dalbergieae</taxon>
        <taxon>Pterocarpus clade</taxon>
        <taxon>Stylosanthes</taxon>
    </lineage>
</organism>
<dbReference type="Proteomes" id="UP001341840">
    <property type="component" value="Unassembled WGS sequence"/>
</dbReference>
<sequence length="101" mass="11114">MAALVKGGRRASIASRRRLASSPAAHFIGVVAVLVLLPNHCRRPTIFKSCSTPPADKTRSNGLHRHSCTTCEFTPVTWIYSNPFWDQYLTAGMPRICRGSS</sequence>
<gene>
    <name evidence="1" type="ORF">PIB30_009226</name>
</gene>
<evidence type="ECO:0000313" key="2">
    <source>
        <dbReference type="Proteomes" id="UP001341840"/>
    </source>
</evidence>
<reference evidence="1 2" key="1">
    <citation type="journal article" date="2023" name="Plants (Basel)">
        <title>Bridging the Gap: Combining Genomics and Transcriptomics Approaches to Understand Stylosanthes scabra, an Orphan Legume from the Brazilian Caatinga.</title>
        <authorList>
            <person name="Ferreira-Neto J.R.C."/>
            <person name="da Silva M.D."/>
            <person name="Binneck E."/>
            <person name="de Melo N.F."/>
            <person name="da Silva R.H."/>
            <person name="de Melo A.L.T.M."/>
            <person name="Pandolfi V."/>
            <person name="Bustamante F.O."/>
            <person name="Brasileiro-Vidal A.C."/>
            <person name="Benko-Iseppon A.M."/>
        </authorList>
    </citation>
    <scope>NUCLEOTIDE SEQUENCE [LARGE SCALE GENOMIC DNA]</scope>
    <source>
        <tissue evidence="1">Leaves</tissue>
    </source>
</reference>
<protein>
    <submittedName>
        <fullName evidence="1">Uncharacterized protein</fullName>
    </submittedName>
</protein>
<evidence type="ECO:0000313" key="1">
    <source>
        <dbReference type="EMBL" id="MED6106926.1"/>
    </source>
</evidence>
<comment type="caution">
    <text evidence="1">The sequence shown here is derived from an EMBL/GenBank/DDBJ whole genome shotgun (WGS) entry which is preliminary data.</text>
</comment>
<accession>A0ABU6Q5A8</accession>
<keyword evidence="2" id="KW-1185">Reference proteome</keyword>
<dbReference type="EMBL" id="JASCZI010000021">
    <property type="protein sequence ID" value="MED6106926.1"/>
    <property type="molecule type" value="Genomic_DNA"/>
</dbReference>
<proteinExistence type="predicted"/>